<gene>
    <name evidence="2" type="ORF">CAQU_05705</name>
</gene>
<dbReference type="Gene3D" id="2.40.50.100">
    <property type="match status" value="1"/>
</dbReference>
<dbReference type="InterPro" id="IPR000089">
    <property type="entry name" value="Biotin_lipoyl"/>
</dbReference>
<proteinExistence type="predicted"/>
<reference evidence="2 3" key="1">
    <citation type="submission" date="2014-08" db="EMBL/GenBank/DDBJ databases">
        <title>Complete genome sequence of Corynebacterium aquilae S-613T(T) (=DSM 44791(T)), isolated from the choana of a healthy golden eagle.</title>
        <authorList>
            <person name="Ruckert C."/>
            <person name="Albersmeier A."/>
            <person name="Winkler A."/>
            <person name="Kalinowski J."/>
        </authorList>
    </citation>
    <scope>NUCLEOTIDE SEQUENCE [LARGE SCALE GENOMIC DNA]</scope>
    <source>
        <strain evidence="2 3">S-613</strain>
    </source>
</reference>
<dbReference type="OrthoDB" id="4414160at2"/>
<dbReference type="STRING" id="1431546.CAQU_05705"/>
<evidence type="ECO:0000313" key="2">
    <source>
        <dbReference type="EMBL" id="APT84646.1"/>
    </source>
</evidence>
<evidence type="ECO:0000259" key="1">
    <source>
        <dbReference type="Pfam" id="PF00364"/>
    </source>
</evidence>
<dbReference type="Proteomes" id="UP000185478">
    <property type="component" value="Chromosome"/>
</dbReference>
<dbReference type="SUPFAM" id="SSF51230">
    <property type="entry name" value="Single hybrid motif"/>
    <property type="match status" value="1"/>
</dbReference>
<dbReference type="EMBL" id="CP009245">
    <property type="protein sequence ID" value="APT84646.1"/>
    <property type="molecule type" value="Genomic_DNA"/>
</dbReference>
<dbReference type="CDD" id="cd06850">
    <property type="entry name" value="biotinyl_domain"/>
    <property type="match status" value="1"/>
</dbReference>
<dbReference type="AlphaFoldDB" id="A0A1L7CFP4"/>
<dbReference type="InterPro" id="IPR011053">
    <property type="entry name" value="Single_hybrid_motif"/>
</dbReference>
<feature type="domain" description="Lipoyl-binding" evidence="1">
    <location>
        <begin position="9"/>
        <end position="67"/>
    </location>
</feature>
<dbReference type="KEGG" id="caqu:CAQU_05705"/>
<dbReference type="RefSeq" id="WP_075725948.1">
    <property type="nucleotide sequence ID" value="NZ_CP009245.1"/>
</dbReference>
<sequence length="70" mass="7354">MRICAPFAGIVHYVAAEGQRVDTGDVVAMVETIKLEASLQAPGPGIVASLNHEDFSDVEGGDILLEITSE</sequence>
<evidence type="ECO:0000313" key="3">
    <source>
        <dbReference type="Proteomes" id="UP000185478"/>
    </source>
</evidence>
<name>A0A1L7CFP4_9CORY</name>
<accession>A0A1L7CFP4</accession>
<protein>
    <submittedName>
        <fullName evidence="2">Acetyl-COA carboxylase</fullName>
    </submittedName>
</protein>
<keyword evidence="3" id="KW-1185">Reference proteome</keyword>
<organism evidence="2 3">
    <name type="scientific">Corynebacterium aquilae DSM 44791</name>
    <dbReference type="NCBI Taxonomy" id="1431546"/>
    <lineage>
        <taxon>Bacteria</taxon>
        <taxon>Bacillati</taxon>
        <taxon>Actinomycetota</taxon>
        <taxon>Actinomycetes</taxon>
        <taxon>Mycobacteriales</taxon>
        <taxon>Corynebacteriaceae</taxon>
        <taxon>Corynebacterium</taxon>
    </lineage>
</organism>
<dbReference type="Pfam" id="PF00364">
    <property type="entry name" value="Biotin_lipoyl"/>
    <property type="match status" value="1"/>
</dbReference>